<evidence type="ECO:0000256" key="3">
    <source>
        <dbReference type="ARBA" id="ARBA00022651"/>
    </source>
</evidence>
<keyword evidence="12" id="KW-1185">Reference proteome</keyword>
<dbReference type="OrthoDB" id="3039123at2759"/>
<accession>A0A5M3YW11</accession>
<feature type="chain" id="PRO_5040557990" description="Carboxylic ester hydrolase" evidence="10">
    <location>
        <begin position="20"/>
        <end position="529"/>
    </location>
</feature>
<keyword evidence="2" id="KW-0719">Serine esterase</keyword>
<evidence type="ECO:0000256" key="10">
    <source>
        <dbReference type="RuleBase" id="RU361238"/>
    </source>
</evidence>
<feature type="signal peptide" evidence="10">
    <location>
        <begin position="1"/>
        <end position="19"/>
    </location>
</feature>
<comment type="caution">
    <text evidence="11">The sequence shown here is derived from an EMBL/GenBank/DDBJ whole genome shotgun (WGS) entry which is preliminary data.</text>
</comment>
<reference evidence="11 12" key="1">
    <citation type="submission" date="2020-01" db="EMBL/GenBank/DDBJ databases">
        <title>Aspergillus terreus IFO 6365 whole genome shotgun sequence.</title>
        <authorList>
            <person name="Kanamasa S."/>
            <person name="Takahashi H."/>
        </authorList>
    </citation>
    <scope>NUCLEOTIDE SEQUENCE [LARGE SCALE GENOMIC DNA]</scope>
    <source>
        <strain evidence="11 12">IFO 6365</strain>
    </source>
</reference>
<dbReference type="VEuPathDB" id="FungiDB:ATEG_02212"/>
<comment type="similarity">
    <text evidence="1 10">Belongs to the tannase family.</text>
</comment>
<dbReference type="Pfam" id="PF07519">
    <property type="entry name" value="Tannase"/>
    <property type="match status" value="1"/>
</dbReference>
<keyword evidence="8" id="KW-1015">Disulfide bond</keyword>
<dbReference type="Proteomes" id="UP000452235">
    <property type="component" value="Unassembled WGS sequence"/>
</dbReference>
<dbReference type="GO" id="GO:0030600">
    <property type="term" value="F:feruloyl esterase activity"/>
    <property type="evidence" value="ECO:0007669"/>
    <property type="project" value="UniProtKB-EC"/>
</dbReference>
<evidence type="ECO:0000256" key="1">
    <source>
        <dbReference type="ARBA" id="ARBA00006249"/>
    </source>
</evidence>
<dbReference type="PANTHER" id="PTHR33938:SF15">
    <property type="entry name" value="FERULOYL ESTERASE B-RELATED"/>
    <property type="match status" value="1"/>
</dbReference>
<organism evidence="11 12">
    <name type="scientific">Aspergillus terreus</name>
    <dbReference type="NCBI Taxonomy" id="33178"/>
    <lineage>
        <taxon>Eukaryota</taxon>
        <taxon>Fungi</taxon>
        <taxon>Dikarya</taxon>
        <taxon>Ascomycota</taxon>
        <taxon>Pezizomycotina</taxon>
        <taxon>Eurotiomycetes</taxon>
        <taxon>Eurotiomycetidae</taxon>
        <taxon>Eurotiales</taxon>
        <taxon>Aspergillaceae</taxon>
        <taxon>Aspergillus</taxon>
        <taxon>Aspergillus subgen. Circumdati</taxon>
    </lineage>
</organism>
<keyword evidence="7" id="KW-0106">Calcium</keyword>
<evidence type="ECO:0000256" key="2">
    <source>
        <dbReference type="ARBA" id="ARBA00022487"/>
    </source>
</evidence>
<dbReference type="GO" id="GO:0046872">
    <property type="term" value="F:metal ion binding"/>
    <property type="evidence" value="ECO:0007669"/>
    <property type="project" value="UniProtKB-KW"/>
</dbReference>
<keyword evidence="3" id="KW-0858">Xylan degradation</keyword>
<keyword evidence="3" id="KW-0119">Carbohydrate metabolism</keyword>
<keyword evidence="5 10" id="KW-0732">Signal</keyword>
<keyword evidence="4" id="KW-0479">Metal-binding</keyword>
<dbReference type="EMBL" id="BLJY01000002">
    <property type="protein sequence ID" value="GFF13197.1"/>
    <property type="molecule type" value="Genomic_DNA"/>
</dbReference>
<sequence length="529" mass="58851">MKISYFFVASLSYVSVARASQSFEERCADFRDSINSLPNVQATIVEYVAGSQNVSLPDNDPSCNQSSQFVTADICRAAMVVKTSNSSQIVMEAWFPRNYTGRFLATGNGGFGGCIRYEELDYTTRLGFAAVATNNGHNGTSAEAFLNSPEVLRDFADRSIHTAAKVGKELTKRFYAEGFRKSYYLGCSTGGRQGFKSVQQYPHDFDGVVAGAPAINEVNLMSWAGHIYEITGNKSQETYLPPALWNIVHSEVMRQCDGLDGAPDNLIEDPDLCHPTFENIMCPPANKSNNGSLSCITEAQANTVIQLMSPYYNTDGSMLFPGMQPGSETVSSALLYTGVPTPFSKEWFSYVVYNDTNWDPTTFNIKDAQAALKQNPFNIQTWEGDLSSFQNAGGKLITYHGMQDFLISSFNSREYYKHVQETMGLAPDQLDEFYRYFRISGMAHCYYGDGASYIGGSAPSAYSDDPEDNVLMAMVEWVEKGIAPEFIRGTKLDQDGHPQYTRKHCRYPRRNVYRGPGSYLDESSWECVL</sequence>
<dbReference type="InterPro" id="IPR029058">
    <property type="entry name" value="AB_hydrolase_fold"/>
</dbReference>
<comment type="catalytic activity">
    <reaction evidence="9">
        <text>feruloyl-polysaccharide + H2O = ferulate + polysaccharide.</text>
        <dbReference type="EC" id="3.1.1.73"/>
    </reaction>
</comment>
<keyword evidence="3" id="KW-0624">Polysaccharide degradation</keyword>
<evidence type="ECO:0000256" key="5">
    <source>
        <dbReference type="ARBA" id="ARBA00022729"/>
    </source>
</evidence>
<gene>
    <name evidence="11" type="ORF">ATEIFO6365_0002030700</name>
</gene>
<evidence type="ECO:0000313" key="12">
    <source>
        <dbReference type="Proteomes" id="UP000452235"/>
    </source>
</evidence>
<dbReference type="GO" id="GO:0045493">
    <property type="term" value="P:xylan catabolic process"/>
    <property type="evidence" value="ECO:0007669"/>
    <property type="project" value="UniProtKB-KW"/>
</dbReference>
<dbReference type="EC" id="3.1.1.-" evidence="10"/>
<name>A0A5M3YW11_ASPTE</name>
<dbReference type="AlphaFoldDB" id="A0A5M3YW11"/>
<keyword evidence="6 10" id="KW-0378">Hydrolase</keyword>
<protein>
    <recommendedName>
        <fullName evidence="10">Carboxylic ester hydrolase</fullName>
        <ecNumber evidence="10">3.1.1.-</ecNumber>
    </recommendedName>
</protein>
<evidence type="ECO:0000256" key="8">
    <source>
        <dbReference type="ARBA" id="ARBA00023157"/>
    </source>
</evidence>
<dbReference type="PANTHER" id="PTHR33938">
    <property type="entry name" value="FERULOYL ESTERASE B-RELATED"/>
    <property type="match status" value="1"/>
</dbReference>
<dbReference type="SUPFAM" id="SSF53474">
    <property type="entry name" value="alpha/beta-Hydrolases"/>
    <property type="match status" value="1"/>
</dbReference>
<evidence type="ECO:0000256" key="6">
    <source>
        <dbReference type="ARBA" id="ARBA00022801"/>
    </source>
</evidence>
<evidence type="ECO:0000313" key="11">
    <source>
        <dbReference type="EMBL" id="GFF13197.1"/>
    </source>
</evidence>
<dbReference type="InterPro" id="IPR011118">
    <property type="entry name" value="Tannase/feruloyl_esterase"/>
</dbReference>
<evidence type="ECO:0000256" key="9">
    <source>
        <dbReference type="ARBA" id="ARBA00034075"/>
    </source>
</evidence>
<evidence type="ECO:0000256" key="4">
    <source>
        <dbReference type="ARBA" id="ARBA00022723"/>
    </source>
</evidence>
<proteinExistence type="inferred from homology"/>
<evidence type="ECO:0000256" key="7">
    <source>
        <dbReference type="ARBA" id="ARBA00022837"/>
    </source>
</evidence>